<dbReference type="Proteomes" id="UP000325372">
    <property type="component" value="Unassembled WGS sequence"/>
</dbReference>
<evidence type="ECO:0000313" key="3">
    <source>
        <dbReference type="Proteomes" id="UP000325372"/>
    </source>
</evidence>
<feature type="transmembrane region" description="Helical" evidence="1">
    <location>
        <begin position="136"/>
        <end position="160"/>
    </location>
</feature>
<keyword evidence="1" id="KW-0472">Membrane</keyword>
<keyword evidence="1" id="KW-0812">Transmembrane</keyword>
<name>A0A5N0TJJ5_9GAMM</name>
<keyword evidence="1" id="KW-1133">Transmembrane helix</keyword>
<feature type="transmembrane region" description="Helical" evidence="1">
    <location>
        <begin position="71"/>
        <end position="92"/>
    </location>
</feature>
<reference evidence="2 3" key="1">
    <citation type="submission" date="2019-09" db="EMBL/GenBank/DDBJ databases">
        <title>Wenzhouxiangella sp. Genome sequencing and assembly.</title>
        <authorList>
            <person name="Zhang R."/>
        </authorList>
    </citation>
    <scope>NUCLEOTIDE SEQUENCE [LARGE SCALE GENOMIC DNA]</scope>
    <source>
        <strain evidence="2 3">W260</strain>
    </source>
</reference>
<gene>
    <name evidence="2" type="ORF">F3N42_00565</name>
</gene>
<proteinExistence type="predicted"/>
<feature type="transmembrane region" description="Helical" evidence="1">
    <location>
        <begin position="39"/>
        <end position="59"/>
    </location>
</feature>
<evidence type="ECO:0000313" key="2">
    <source>
        <dbReference type="EMBL" id="KAA9134076.1"/>
    </source>
</evidence>
<evidence type="ECO:0000256" key="1">
    <source>
        <dbReference type="SAM" id="Phobius"/>
    </source>
</evidence>
<organism evidence="2 3">
    <name type="scientific">Marinihelvus fidelis</name>
    <dbReference type="NCBI Taxonomy" id="2613842"/>
    <lineage>
        <taxon>Bacteria</taxon>
        <taxon>Pseudomonadati</taxon>
        <taxon>Pseudomonadota</taxon>
        <taxon>Gammaproteobacteria</taxon>
        <taxon>Chromatiales</taxon>
        <taxon>Wenzhouxiangellaceae</taxon>
        <taxon>Marinihelvus</taxon>
    </lineage>
</organism>
<evidence type="ECO:0008006" key="4">
    <source>
        <dbReference type="Google" id="ProtNLM"/>
    </source>
</evidence>
<accession>A0A5N0TJJ5</accession>
<protein>
    <recommendedName>
        <fullName evidence="4">Transmembrane protein</fullName>
    </recommendedName>
</protein>
<dbReference type="RefSeq" id="WP_150862426.1">
    <property type="nucleotide sequence ID" value="NZ_VYXP01000001.1"/>
</dbReference>
<comment type="caution">
    <text evidence="2">The sequence shown here is derived from an EMBL/GenBank/DDBJ whole genome shotgun (WGS) entry which is preliminary data.</text>
</comment>
<keyword evidence="3" id="KW-1185">Reference proteome</keyword>
<dbReference type="AlphaFoldDB" id="A0A5N0TJJ5"/>
<feature type="transmembrane region" description="Helical" evidence="1">
    <location>
        <begin position="6"/>
        <end position="27"/>
    </location>
</feature>
<feature type="transmembrane region" description="Helical" evidence="1">
    <location>
        <begin position="112"/>
        <end position="130"/>
    </location>
</feature>
<feature type="transmembrane region" description="Helical" evidence="1">
    <location>
        <begin position="167"/>
        <end position="186"/>
    </location>
</feature>
<sequence length="190" mass="22144">MDMFEYIAVLTSIIIGLGIAHLLRGVVSVIQQSDRHRPYWVHLLWVLNLFFNLVFWWWWEFRLGTIETWTLPIYLFVILYAVVLFLACAMMFPTNMEDFDGYRGYFYARRKWFFGLIGVLFFIDVGDTAIKGGDYISSLGVEYLALTLLQAGLCFAAMFIRSERFHALFAVLMLAYLVSWALRQFAVVAV</sequence>
<dbReference type="EMBL" id="VYXP01000001">
    <property type="protein sequence ID" value="KAA9134076.1"/>
    <property type="molecule type" value="Genomic_DNA"/>
</dbReference>